<dbReference type="EMBL" id="VIVN01000001">
    <property type="protein sequence ID" value="TWE09022.1"/>
    <property type="molecule type" value="Genomic_DNA"/>
</dbReference>
<proteinExistence type="predicted"/>
<feature type="region of interest" description="Disordered" evidence="1">
    <location>
        <begin position="1"/>
        <end position="42"/>
    </location>
</feature>
<reference evidence="2 3" key="1">
    <citation type="submission" date="2019-06" db="EMBL/GenBank/DDBJ databases">
        <title>Sorghum-associated microbial communities from plants grown in Nebraska, USA.</title>
        <authorList>
            <person name="Schachtman D."/>
        </authorList>
    </citation>
    <scope>NUCLEOTIDE SEQUENCE [LARGE SCALE GENOMIC DNA]</scope>
    <source>
        <strain evidence="2 3">2482</strain>
    </source>
</reference>
<dbReference type="Proteomes" id="UP000319671">
    <property type="component" value="Unassembled WGS sequence"/>
</dbReference>
<protein>
    <submittedName>
        <fullName evidence="2">Uncharacterized protein</fullName>
    </submittedName>
</protein>
<accession>A0A561E0A4</accession>
<dbReference type="AlphaFoldDB" id="A0A561E0A4"/>
<organism evidence="2 3">
    <name type="scientific">Neobacillus bataviensis</name>
    <dbReference type="NCBI Taxonomy" id="220685"/>
    <lineage>
        <taxon>Bacteria</taxon>
        <taxon>Bacillati</taxon>
        <taxon>Bacillota</taxon>
        <taxon>Bacilli</taxon>
        <taxon>Bacillales</taxon>
        <taxon>Bacillaceae</taxon>
        <taxon>Neobacillus</taxon>
    </lineage>
</organism>
<sequence>MSRLSKSQSQQEREWTVRKQDQNPHGKVKSLKQISKETDQGR</sequence>
<keyword evidence="3" id="KW-1185">Reference proteome</keyword>
<gene>
    <name evidence="2" type="ORF">FB550_1011054</name>
</gene>
<dbReference type="InterPro" id="IPR046221">
    <property type="entry name" value="DUF6254"/>
</dbReference>
<dbReference type="Pfam" id="PF19767">
    <property type="entry name" value="DUF6254"/>
    <property type="match status" value="1"/>
</dbReference>
<name>A0A561E0A4_9BACI</name>
<evidence type="ECO:0000256" key="1">
    <source>
        <dbReference type="SAM" id="MobiDB-lite"/>
    </source>
</evidence>
<evidence type="ECO:0000313" key="2">
    <source>
        <dbReference type="EMBL" id="TWE09022.1"/>
    </source>
</evidence>
<feature type="compositionally biased region" description="Basic and acidic residues" evidence="1">
    <location>
        <begin position="11"/>
        <end position="24"/>
    </location>
</feature>
<comment type="caution">
    <text evidence="2">The sequence shown here is derived from an EMBL/GenBank/DDBJ whole genome shotgun (WGS) entry which is preliminary data.</text>
</comment>
<evidence type="ECO:0000313" key="3">
    <source>
        <dbReference type="Proteomes" id="UP000319671"/>
    </source>
</evidence>
<feature type="compositionally biased region" description="Polar residues" evidence="1">
    <location>
        <begin position="1"/>
        <end position="10"/>
    </location>
</feature>